<feature type="transmembrane region" description="Helical" evidence="3">
    <location>
        <begin position="486"/>
        <end position="506"/>
    </location>
</feature>
<evidence type="ECO:0008006" key="6">
    <source>
        <dbReference type="Google" id="ProtNLM"/>
    </source>
</evidence>
<sequence>MTEVYTDMYMARNFRLINAHLDPDSIVFLGDLLDGGREWATSRARPLNRAQKDGGAEKSTEKRGEAADSAAVAGHGNADAGDVKVKRSVGSYRKALSMPHDHQIKKKDHLLDASGNDLKEFVPGENGRWSKWDQRQWDADFVRFGRIFFDTDQLYPQSDRKAFAAYEVPSDAISIENGASNATSQEYALMGGKQRRVITSLPGNHDVGFGMGVQLAVRDRFQLHFGESNRVDIIGNHTFVSLDTPSLSAAGQFLPEGGETSPQKIYEHEHVWKPTMDFLENLRAPARKAVADTLHEYYPDSNPERGYPHTVHDPQDLADQPTITGLGNEALKAKAQLPVIVLTHMPLYRDPDTDCGHLRERGRAISVSAGYQYQNVVTRSLSNTILNRVSTAGELAHIFSGDDHDYCDITHRYNLGQSNGGKSAPTPRSVKEITAKSFSWAMGVRHPGFQLVSLWNPVDATGKTVGTPLPTIQTHLCLLPDQLSIFIDYAILLGVTLVVLLVRAIFVGLRANAETDSDEGTWTPMKLVLPRFQPKVHDPANGSSTPTRNGSKSKGRQRTSSTSTSNNHGSNNSLGVQRSYNARTRSVSPANNYAPASPYAPSGTGLPNLQEHTGPLIEKAGYYPQVRWTDPDDESDEEKSVGVGGDGAEDEDSQAKWKKKLRTTGRVRRVLEEFAVSVLLVGTPVVLFYAWLIKNG</sequence>
<feature type="compositionally biased region" description="Low complexity" evidence="2">
    <location>
        <begin position="586"/>
        <end position="602"/>
    </location>
</feature>
<dbReference type="GO" id="GO:0005783">
    <property type="term" value="C:endoplasmic reticulum"/>
    <property type="evidence" value="ECO:0007669"/>
    <property type="project" value="TreeGrafter"/>
</dbReference>
<evidence type="ECO:0000313" key="4">
    <source>
        <dbReference type="EMBL" id="KAK4549989.1"/>
    </source>
</evidence>
<dbReference type="GO" id="GO:0006506">
    <property type="term" value="P:GPI anchor biosynthetic process"/>
    <property type="evidence" value="ECO:0007669"/>
    <property type="project" value="InterPro"/>
</dbReference>
<gene>
    <name evidence="4" type="ORF">LTR36_002956</name>
</gene>
<organism evidence="4 5">
    <name type="scientific">Oleoguttula mirabilis</name>
    <dbReference type="NCBI Taxonomy" id="1507867"/>
    <lineage>
        <taxon>Eukaryota</taxon>
        <taxon>Fungi</taxon>
        <taxon>Dikarya</taxon>
        <taxon>Ascomycota</taxon>
        <taxon>Pezizomycotina</taxon>
        <taxon>Dothideomycetes</taxon>
        <taxon>Dothideomycetidae</taxon>
        <taxon>Mycosphaerellales</taxon>
        <taxon>Teratosphaeriaceae</taxon>
        <taxon>Oleoguttula</taxon>
    </lineage>
</organism>
<evidence type="ECO:0000313" key="5">
    <source>
        <dbReference type="Proteomes" id="UP001324427"/>
    </source>
</evidence>
<name>A0AAV9JWG9_9PEZI</name>
<feature type="compositionally biased region" description="Basic and acidic residues" evidence="2">
    <location>
        <begin position="50"/>
        <end position="66"/>
    </location>
</feature>
<dbReference type="SUPFAM" id="SSF56300">
    <property type="entry name" value="Metallo-dependent phosphatases"/>
    <property type="match status" value="1"/>
</dbReference>
<dbReference type="AlphaFoldDB" id="A0AAV9JWG9"/>
<feature type="region of interest" description="Disordered" evidence="2">
    <location>
        <begin position="44"/>
        <end position="78"/>
    </location>
</feature>
<dbReference type="GO" id="GO:0016020">
    <property type="term" value="C:membrane"/>
    <property type="evidence" value="ECO:0007669"/>
    <property type="project" value="GOC"/>
</dbReference>
<dbReference type="InterPro" id="IPR029052">
    <property type="entry name" value="Metallo-depent_PP-like"/>
</dbReference>
<evidence type="ECO:0000256" key="3">
    <source>
        <dbReference type="SAM" id="Phobius"/>
    </source>
</evidence>
<reference evidence="4 5" key="1">
    <citation type="submission" date="2021-11" db="EMBL/GenBank/DDBJ databases">
        <title>Black yeast isolated from Biological Soil Crust.</title>
        <authorList>
            <person name="Kurbessoian T."/>
        </authorList>
    </citation>
    <scope>NUCLEOTIDE SEQUENCE [LARGE SCALE GENOMIC DNA]</scope>
    <source>
        <strain evidence="4 5">CCFEE 5522</strain>
    </source>
</reference>
<dbReference type="PANTHER" id="PTHR13315:SF4">
    <property type="entry name" value="METALLOPHOSPHOESTERASE, ISOFORM E"/>
    <property type="match status" value="1"/>
</dbReference>
<accession>A0AAV9JWG9</accession>
<feature type="transmembrane region" description="Helical" evidence="3">
    <location>
        <begin position="670"/>
        <end position="692"/>
    </location>
</feature>
<evidence type="ECO:0000256" key="1">
    <source>
        <dbReference type="ARBA" id="ARBA00023136"/>
    </source>
</evidence>
<keyword evidence="1 3" id="KW-0472">Membrane</keyword>
<evidence type="ECO:0000256" key="2">
    <source>
        <dbReference type="SAM" id="MobiDB-lite"/>
    </source>
</evidence>
<dbReference type="EMBL" id="JAVFHQ010000002">
    <property type="protein sequence ID" value="KAK4549989.1"/>
    <property type="molecule type" value="Genomic_DNA"/>
</dbReference>
<keyword evidence="5" id="KW-1185">Reference proteome</keyword>
<feature type="compositionally biased region" description="Low complexity" evidence="2">
    <location>
        <begin position="558"/>
        <end position="573"/>
    </location>
</feature>
<feature type="region of interest" description="Disordered" evidence="2">
    <location>
        <begin position="626"/>
        <end position="656"/>
    </location>
</feature>
<keyword evidence="3" id="KW-1133">Transmembrane helix</keyword>
<feature type="compositionally biased region" description="Polar residues" evidence="2">
    <location>
        <begin position="574"/>
        <end position="585"/>
    </location>
</feature>
<protein>
    <recommendedName>
        <fullName evidence="6">Calcineurin-like phosphoesterase domain-containing protein</fullName>
    </recommendedName>
</protein>
<comment type="caution">
    <text evidence="4">The sequence shown here is derived from an EMBL/GenBank/DDBJ whole genome shotgun (WGS) entry which is preliminary data.</text>
</comment>
<dbReference type="PANTHER" id="PTHR13315">
    <property type="entry name" value="METALLO PHOSPHOESTERASE RELATED"/>
    <property type="match status" value="1"/>
</dbReference>
<keyword evidence="3" id="KW-0812">Transmembrane</keyword>
<proteinExistence type="predicted"/>
<feature type="region of interest" description="Disordered" evidence="2">
    <location>
        <begin position="533"/>
        <end position="612"/>
    </location>
</feature>
<dbReference type="Proteomes" id="UP001324427">
    <property type="component" value="Unassembled WGS sequence"/>
</dbReference>
<dbReference type="InterPro" id="IPR033308">
    <property type="entry name" value="PGAP5/Cdc1/Ted1"/>
</dbReference>